<dbReference type="AlphaFoldDB" id="A0A2S6NIU6"/>
<keyword evidence="1" id="KW-1133">Transmembrane helix</keyword>
<keyword evidence="1" id="KW-0472">Membrane</keyword>
<accession>A0A2S6NIU6</accession>
<feature type="transmembrane region" description="Helical" evidence="1">
    <location>
        <begin position="49"/>
        <end position="70"/>
    </location>
</feature>
<dbReference type="EMBL" id="NHRY01000102">
    <property type="protein sequence ID" value="PPQ34565.1"/>
    <property type="molecule type" value="Genomic_DNA"/>
</dbReference>
<evidence type="ECO:0000256" key="1">
    <source>
        <dbReference type="SAM" id="Phobius"/>
    </source>
</evidence>
<evidence type="ECO:0000313" key="3">
    <source>
        <dbReference type="EMBL" id="PPQ34565.1"/>
    </source>
</evidence>
<name>A0A2S6NIU6_RHOGL</name>
<keyword evidence="2" id="KW-0732">Signal</keyword>
<reference evidence="3 4" key="1">
    <citation type="journal article" date="2018" name="Arch. Microbiol.">
        <title>New insights into the metabolic potential of the phototrophic purple bacterium Rhodopila globiformis DSM 161(T) from its draft genome sequence and evidence for a vanadium-dependent nitrogenase.</title>
        <authorList>
            <person name="Imhoff J.F."/>
            <person name="Rahn T."/>
            <person name="Kunzel S."/>
            <person name="Neulinger S.C."/>
        </authorList>
    </citation>
    <scope>NUCLEOTIDE SEQUENCE [LARGE SCALE GENOMIC DNA]</scope>
    <source>
        <strain evidence="3 4">DSM 161</strain>
    </source>
</reference>
<keyword evidence="4" id="KW-1185">Reference proteome</keyword>
<organism evidence="3 4">
    <name type="scientific">Rhodopila globiformis</name>
    <name type="common">Rhodopseudomonas globiformis</name>
    <dbReference type="NCBI Taxonomy" id="1071"/>
    <lineage>
        <taxon>Bacteria</taxon>
        <taxon>Pseudomonadati</taxon>
        <taxon>Pseudomonadota</taxon>
        <taxon>Alphaproteobacteria</taxon>
        <taxon>Acetobacterales</taxon>
        <taxon>Acetobacteraceae</taxon>
        <taxon>Rhodopila</taxon>
    </lineage>
</organism>
<comment type="caution">
    <text evidence="3">The sequence shown here is derived from an EMBL/GenBank/DDBJ whole genome shotgun (WGS) entry which is preliminary data.</text>
</comment>
<evidence type="ECO:0000313" key="4">
    <source>
        <dbReference type="Proteomes" id="UP000239724"/>
    </source>
</evidence>
<feature type="chain" id="PRO_5018316656" evidence="2">
    <location>
        <begin position="32"/>
        <end position="169"/>
    </location>
</feature>
<gene>
    <name evidence="3" type="ORF">CCS01_10325</name>
</gene>
<proteinExistence type="predicted"/>
<sequence length="169" mass="17690">MPSLFRMNENKIMKLLTSLAAALAFSSIAAAAAAPVSDFGPDGRVGRYLFGQALFGAVATACAAVPAGTATRPDGMTLQWHGEADAHRLANWATGYQVLAQESIAALPVLAQEATAFSDRFGSVEALRQKLLVSMFADPDKVGHLALCAVYYDTLSTHVILPPPARGGS</sequence>
<keyword evidence="1" id="KW-0812">Transmembrane</keyword>
<protein>
    <submittedName>
        <fullName evidence="3">Uncharacterized protein</fullName>
    </submittedName>
</protein>
<evidence type="ECO:0000256" key="2">
    <source>
        <dbReference type="SAM" id="SignalP"/>
    </source>
</evidence>
<feature type="signal peptide" evidence="2">
    <location>
        <begin position="1"/>
        <end position="31"/>
    </location>
</feature>
<dbReference type="Proteomes" id="UP000239724">
    <property type="component" value="Unassembled WGS sequence"/>
</dbReference>